<dbReference type="PANTHER" id="PTHR30118">
    <property type="entry name" value="HTH-TYPE TRANSCRIPTIONAL REGULATOR LEUO-RELATED"/>
    <property type="match status" value="1"/>
</dbReference>
<dbReference type="SUPFAM" id="SSF46785">
    <property type="entry name" value="Winged helix' DNA-binding domain"/>
    <property type="match status" value="1"/>
</dbReference>
<organism evidence="6 7">
    <name type="scientific">Kocuria aegyptia</name>
    <dbReference type="NCBI Taxonomy" id="330943"/>
    <lineage>
        <taxon>Bacteria</taxon>
        <taxon>Bacillati</taxon>
        <taxon>Actinomycetota</taxon>
        <taxon>Actinomycetes</taxon>
        <taxon>Micrococcales</taxon>
        <taxon>Micrococcaceae</taxon>
        <taxon>Kocuria</taxon>
    </lineage>
</organism>
<reference evidence="6 7" key="1">
    <citation type="journal article" date="2019" name="Int. J. Syst. Evol. Microbiol.">
        <title>The Global Catalogue of Microorganisms (GCM) 10K type strain sequencing project: providing services to taxonomists for standard genome sequencing and annotation.</title>
        <authorList>
            <consortium name="The Broad Institute Genomics Platform"/>
            <consortium name="The Broad Institute Genome Sequencing Center for Infectious Disease"/>
            <person name="Wu L."/>
            <person name="Ma J."/>
        </authorList>
    </citation>
    <scope>NUCLEOTIDE SEQUENCE [LARGE SCALE GENOMIC DNA]</scope>
    <source>
        <strain evidence="6 7">JCM 14735</strain>
    </source>
</reference>
<dbReference type="Pfam" id="PF00126">
    <property type="entry name" value="HTH_1"/>
    <property type="match status" value="1"/>
</dbReference>
<dbReference type="PROSITE" id="PS50931">
    <property type="entry name" value="HTH_LYSR"/>
    <property type="match status" value="1"/>
</dbReference>
<keyword evidence="2" id="KW-0805">Transcription regulation</keyword>
<dbReference type="InterPro" id="IPR036388">
    <property type="entry name" value="WH-like_DNA-bd_sf"/>
</dbReference>
<protein>
    <submittedName>
        <fullName evidence="6">LysR substrate-binding domain-containing protein</fullName>
    </submittedName>
</protein>
<keyword evidence="4" id="KW-0804">Transcription</keyword>
<proteinExistence type="inferred from homology"/>
<dbReference type="PANTHER" id="PTHR30118:SF15">
    <property type="entry name" value="TRANSCRIPTIONAL REGULATORY PROTEIN"/>
    <property type="match status" value="1"/>
</dbReference>
<dbReference type="CDD" id="cd08464">
    <property type="entry name" value="PBP2_DntR_like_2"/>
    <property type="match status" value="1"/>
</dbReference>
<sequence>MMTIDERDFRSVDLNLLVTFEVLMRERHVTHTAHALGISQAAASAALARLRRLFDDELFTRTKDGMAPTPKAKEIAPRIRWALRELSGVLFEEPVFDPAAGDRAFVLAMSDDIEARMLPRMLQYLQAEKLGVSVLVRQSNRYTVESLLTEGSVDLAIGALPGLAESFQREELFSSGYACLYDGRRLGLGTPLGLEDYLAMPHLLVSYDGRRGIVDDLLEARGLRRRIIGSTTHFSGALTPLKTADVVVTLPRHAAEAFAATTDLVLSEPPIPFPRFTVSMAWTPQRENDPAQQWLRGFIRDCLGS</sequence>
<comment type="caution">
    <text evidence="6">The sequence shown here is derived from an EMBL/GenBank/DDBJ whole genome shotgun (WGS) entry which is preliminary data.</text>
</comment>
<name>A0ABN2KDX5_9MICC</name>
<gene>
    <name evidence="6" type="ORF">GCM10009767_11150</name>
</gene>
<keyword evidence="7" id="KW-1185">Reference proteome</keyword>
<comment type="similarity">
    <text evidence="1">Belongs to the LysR transcriptional regulatory family.</text>
</comment>
<evidence type="ECO:0000256" key="1">
    <source>
        <dbReference type="ARBA" id="ARBA00009437"/>
    </source>
</evidence>
<accession>A0ABN2KDX5</accession>
<evidence type="ECO:0000256" key="2">
    <source>
        <dbReference type="ARBA" id="ARBA00023015"/>
    </source>
</evidence>
<dbReference type="InterPro" id="IPR005119">
    <property type="entry name" value="LysR_subst-bd"/>
</dbReference>
<dbReference type="Pfam" id="PF03466">
    <property type="entry name" value="LysR_substrate"/>
    <property type="match status" value="1"/>
</dbReference>
<dbReference type="InterPro" id="IPR000847">
    <property type="entry name" value="LysR_HTH_N"/>
</dbReference>
<keyword evidence="3" id="KW-0238">DNA-binding</keyword>
<evidence type="ECO:0000256" key="4">
    <source>
        <dbReference type="ARBA" id="ARBA00023163"/>
    </source>
</evidence>
<dbReference type="InterPro" id="IPR036390">
    <property type="entry name" value="WH_DNA-bd_sf"/>
</dbReference>
<dbReference type="Proteomes" id="UP001501204">
    <property type="component" value="Unassembled WGS sequence"/>
</dbReference>
<dbReference type="EMBL" id="BAAAOA010000014">
    <property type="protein sequence ID" value="GAA1753897.1"/>
    <property type="molecule type" value="Genomic_DNA"/>
</dbReference>
<evidence type="ECO:0000313" key="7">
    <source>
        <dbReference type="Proteomes" id="UP001501204"/>
    </source>
</evidence>
<dbReference type="Gene3D" id="1.10.10.10">
    <property type="entry name" value="Winged helix-like DNA-binding domain superfamily/Winged helix DNA-binding domain"/>
    <property type="match status" value="1"/>
</dbReference>
<evidence type="ECO:0000256" key="3">
    <source>
        <dbReference type="ARBA" id="ARBA00023125"/>
    </source>
</evidence>
<evidence type="ECO:0000313" key="6">
    <source>
        <dbReference type="EMBL" id="GAA1753897.1"/>
    </source>
</evidence>
<dbReference type="SUPFAM" id="SSF53850">
    <property type="entry name" value="Periplasmic binding protein-like II"/>
    <property type="match status" value="1"/>
</dbReference>
<dbReference type="InterPro" id="IPR050389">
    <property type="entry name" value="LysR-type_TF"/>
</dbReference>
<feature type="domain" description="HTH lysR-type" evidence="5">
    <location>
        <begin position="12"/>
        <end position="69"/>
    </location>
</feature>
<evidence type="ECO:0000259" key="5">
    <source>
        <dbReference type="PROSITE" id="PS50931"/>
    </source>
</evidence>
<dbReference type="Gene3D" id="3.40.190.10">
    <property type="entry name" value="Periplasmic binding protein-like II"/>
    <property type="match status" value="2"/>
</dbReference>